<dbReference type="AlphaFoldDB" id="A0AAJ6T4Q9"/>
<dbReference type="GO" id="GO:0004769">
    <property type="term" value="F:steroid Delta-isomerase activity"/>
    <property type="evidence" value="ECO:0007669"/>
    <property type="project" value="UniProtKB-EC"/>
</dbReference>
<sequence>MEKQAEIELRPEDSGDDYDAIVVGSGYGGSVAACRMSMAGIKVCLLEKGRRWKAEDFPTDSRKIMSAVRYENQNLGLRFGPEDALFQLYEQNDSLAAVACGLGGGSLVNAGVMLPTPIRARRNLKWPKEWERDWDICESSAAAMLRIQSSSVKFPIAKVMGEIAEGEFEENIESSVKLSVKFDVEEPPSNPPKLGQINNCFACGNCLAGCPYNAKNSTDKNYLISAIQAGCTIRTKCQVQYVIKNPDGICQPGGISRKRRWRVYINEIDYITSDWVILSAGVLGTTEILFRSQMRGLRLSDTLGSGFSCNGNNLAYVAGSPAPLNGYGLNRKQLSETPFQDRPGPSISSSYTSSLGFTIQSAILPRAYPYLLFEGITTYTWPTGYQFFHGIVDRLKHFIGLNLSQSIILNAMGYDESNGKIMLEKDTDKICFHPPQDPLLPRKIMAFQKLTKKLGGILFMSRYRSTAVHLLGGCNASSDSSGGVCNHKGQVFDPKTPATVHAGLYVCDASLIPCSVGINPSLTIATAAEHASRYLVQDILEYKNKIRNSVAAVDQNQLSVTGKNLENDNGSTVLIKETMRGYVGGMPCTVHLKMKMQSQNVQSSDKRNWLIGEPHPLLRGKAGGYVVFRAIEKDKLHVIDGEMDLCAVDCRTPYTQYMRYRLLLAAASGSRYILEGKKIMNPCHFALYAWRDTTTLYVTFNKVAPSRSTDTMLNLKGELRVSFTELLKCFISLKGNGRGKFIHLLIQTLIRTYILQIPRWTRENFIVTDSCDRSYPSSTIDDIRTADGYIIRSRHWKNARNPLLLSREKTLIRTYILQIPRVTRKTFIVTDSCDESYPSSTIDDIRTADGYIIRSRHWKNARNPLLLSGEKVLNPILLLNGYTMESYWLPTEPHDLVRTLLEEGHEVWLLQTRLHPLNPANNATIEDIGKYDIPAAFGKILEVHGPSTKIHVMGHCVGGLAIHIALMGGHVSATHIASLSCTNSSMFFKLTALATIKMWLPLVPVSMAILGKNKILPLLEKSKGSSGHRLLKFIARCLPRYERCTCKECEVLSGIFGNEFWHENVSPALHHWLTTESATKLPMSAFPHLRRICNSGYIVDSNGNNSFLIHPERMAISTLYISGGRSLLVTPETSYLANKYMKLHQPGFRHERAVVDGFGHSDLLIGEKSHEKVFPHIISHIRLAEQEGNDLTPRKKYSKEALDWGDDPYREYGDSGCWFFALAIMFFFLLLHVLFW</sequence>
<keyword evidence="17" id="KW-1185">Reference proteome</keyword>
<protein>
    <recommendedName>
        <fullName evidence="13">Cholesterol oxidase</fullName>
        <ecNumber evidence="12">1.1.3.6</ecNumber>
        <ecNumber evidence="10">5.3.3.1</ecNumber>
    </recommendedName>
    <alternativeName>
        <fullName evidence="14">Cholesterol isomerase</fullName>
    </alternativeName>
</protein>
<keyword evidence="9" id="KW-0413">Isomerase</keyword>
<dbReference type="SUPFAM" id="SSF51905">
    <property type="entry name" value="FAD/NAD(P)-binding domain"/>
    <property type="match status" value="1"/>
</dbReference>
<dbReference type="PANTHER" id="PTHR47470">
    <property type="entry name" value="CHOLESTEROL OXIDASE"/>
    <property type="match status" value="1"/>
</dbReference>
<dbReference type="EC" id="5.3.3.1" evidence="10"/>
<evidence type="ECO:0000256" key="4">
    <source>
        <dbReference type="ARBA" id="ARBA00022827"/>
    </source>
</evidence>
<dbReference type="InterPro" id="IPR052542">
    <property type="entry name" value="Cholesterol_Oxidase"/>
</dbReference>
<evidence type="ECO:0000256" key="3">
    <source>
        <dbReference type="ARBA" id="ARBA00022630"/>
    </source>
</evidence>
<evidence type="ECO:0000256" key="12">
    <source>
        <dbReference type="ARBA" id="ARBA00049723"/>
    </source>
</evidence>
<dbReference type="InterPro" id="IPR029058">
    <property type="entry name" value="AB_hydrolase_fold"/>
</dbReference>
<dbReference type="SUPFAM" id="SSF53474">
    <property type="entry name" value="alpha/beta-Hydrolases"/>
    <property type="match status" value="1"/>
</dbReference>
<dbReference type="GO" id="GO:0016995">
    <property type="term" value="F:cholesterol oxidase activity"/>
    <property type="evidence" value="ECO:0007669"/>
    <property type="project" value="UniProtKB-EC"/>
</dbReference>
<dbReference type="InterPro" id="IPR017896">
    <property type="entry name" value="4Fe4S_Fe-S-bd"/>
</dbReference>
<dbReference type="Proteomes" id="UP000694918">
    <property type="component" value="Unplaced"/>
</dbReference>
<accession>A0AAJ6T4Q9</accession>
<feature type="domain" description="4Fe-4S ferredoxin-type" evidence="16">
    <location>
        <begin position="190"/>
        <end position="220"/>
    </location>
</feature>
<reference evidence="18" key="1">
    <citation type="submission" date="2025-08" db="UniProtKB">
        <authorList>
            <consortium name="RefSeq"/>
        </authorList>
    </citation>
    <scope>IDENTIFICATION</scope>
</reference>
<keyword evidence="4" id="KW-0274">FAD</keyword>
<dbReference type="Gene3D" id="3.50.50.60">
    <property type="entry name" value="FAD/NAD(P)-binding domain"/>
    <property type="match status" value="3"/>
</dbReference>
<dbReference type="RefSeq" id="XP_011004207.1">
    <property type="nucleotide sequence ID" value="XM_011005905.1"/>
</dbReference>
<evidence type="ECO:0000256" key="15">
    <source>
        <dbReference type="SAM" id="Phobius"/>
    </source>
</evidence>
<dbReference type="Pfam" id="PF00732">
    <property type="entry name" value="GMC_oxred_N"/>
    <property type="match status" value="1"/>
</dbReference>
<comment type="pathway">
    <text evidence="11">Steroid metabolism; cholesterol degradation.</text>
</comment>
<dbReference type="Gene3D" id="3.40.50.1820">
    <property type="entry name" value="alpha/beta hydrolase"/>
    <property type="match status" value="1"/>
</dbReference>
<dbReference type="InterPro" id="IPR000172">
    <property type="entry name" value="GMC_OxRdtase_N"/>
</dbReference>
<dbReference type="PROSITE" id="PS51257">
    <property type="entry name" value="PROKAR_LIPOPROTEIN"/>
    <property type="match status" value="1"/>
</dbReference>
<dbReference type="InterPro" id="IPR017900">
    <property type="entry name" value="4Fe4S_Fe_S_CS"/>
</dbReference>
<keyword evidence="6" id="KW-0443">Lipid metabolism</keyword>
<evidence type="ECO:0000256" key="2">
    <source>
        <dbReference type="ARBA" id="ARBA00022548"/>
    </source>
</evidence>
<comment type="cofactor">
    <cofactor evidence="1">
        <name>FAD</name>
        <dbReference type="ChEBI" id="CHEBI:57692"/>
    </cofactor>
</comment>
<evidence type="ECO:0000256" key="7">
    <source>
        <dbReference type="ARBA" id="ARBA00023166"/>
    </source>
</evidence>
<keyword evidence="15" id="KW-1133">Transmembrane helix</keyword>
<evidence type="ECO:0000256" key="11">
    <source>
        <dbReference type="ARBA" id="ARBA00049645"/>
    </source>
</evidence>
<evidence type="ECO:0000256" key="8">
    <source>
        <dbReference type="ARBA" id="ARBA00023221"/>
    </source>
</evidence>
<dbReference type="GeneID" id="105110751"/>
<evidence type="ECO:0000313" key="18">
    <source>
        <dbReference type="RefSeq" id="XP_011004207.1"/>
    </source>
</evidence>
<dbReference type="PROSITE" id="PS00198">
    <property type="entry name" value="4FE4S_FER_1"/>
    <property type="match status" value="1"/>
</dbReference>
<dbReference type="GO" id="GO:0008203">
    <property type="term" value="P:cholesterol metabolic process"/>
    <property type="evidence" value="ECO:0007669"/>
    <property type="project" value="UniProtKB-KW"/>
</dbReference>
<evidence type="ECO:0000256" key="9">
    <source>
        <dbReference type="ARBA" id="ARBA00023235"/>
    </source>
</evidence>
<dbReference type="InterPro" id="IPR036188">
    <property type="entry name" value="FAD/NAD-bd_sf"/>
</dbReference>
<keyword evidence="15" id="KW-0472">Membrane</keyword>
<organism evidence="17 18">
    <name type="scientific">Populus euphratica</name>
    <name type="common">Euphrates poplar</name>
    <dbReference type="NCBI Taxonomy" id="75702"/>
    <lineage>
        <taxon>Eukaryota</taxon>
        <taxon>Viridiplantae</taxon>
        <taxon>Streptophyta</taxon>
        <taxon>Embryophyta</taxon>
        <taxon>Tracheophyta</taxon>
        <taxon>Spermatophyta</taxon>
        <taxon>Magnoliopsida</taxon>
        <taxon>eudicotyledons</taxon>
        <taxon>Gunneridae</taxon>
        <taxon>Pentapetalae</taxon>
        <taxon>rosids</taxon>
        <taxon>fabids</taxon>
        <taxon>Malpighiales</taxon>
        <taxon>Salicaceae</taxon>
        <taxon>Saliceae</taxon>
        <taxon>Populus</taxon>
    </lineage>
</organism>
<evidence type="ECO:0000256" key="10">
    <source>
        <dbReference type="ARBA" id="ARBA00038856"/>
    </source>
</evidence>
<gene>
    <name evidence="18" type="primary">LOC105110751</name>
</gene>
<feature type="transmembrane region" description="Helical" evidence="15">
    <location>
        <begin position="1217"/>
        <end position="1235"/>
    </location>
</feature>
<evidence type="ECO:0000256" key="6">
    <source>
        <dbReference type="ARBA" id="ARBA00023098"/>
    </source>
</evidence>
<evidence type="ECO:0000256" key="1">
    <source>
        <dbReference type="ARBA" id="ARBA00001974"/>
    </source>
</evidence>
<dbReference type="PROSITE" id="PS51379">
    <property type="entry name" value="4FE4S_FER_2"/>
    <property type="match status" value="1"/>
</dbReference>
<dbReference type="GO" id="GO:0050660">
    <property type="term" value="F:flavin adenine dinucleotide binding"/>
    <property type="evidence" value="ECO:0007669"/>
    <property type="project" value="InterPro"/>
</dbReference>
<dbReference type="Pfam" id="PF05199">
    <property type="entry name" value="GMC_oxred_C"/>
    <property type="match status" value="1"/>
</dbReference>
<name>A0AAJ6T4Q9_POPEU</name>
<keyword evidence="8" id="KW-0753">Steroid metabolism</keyword>
<evidence type="ECO:0000256" key="13">
    <source>
        <dbReference type="ARBA" id="ARBA00049744"/>
    </source>
</evidence>
<dbReference type="PANTHER" id="PTHR47470:SF1">
    <property type="entry name" value="FAD-DEPENDENT OXIDOREDUCTASE 2 FAD BINDING DOMAIN-CONTAINING PROTEIN"/>
    <property type="match status" value="1"/>
</dbReference>
<evidence type="ECO:0000313" key="17">
    <source>
        <dbReference type="Proteomes" id="UP000694918"/>
    </source>
</evidence>
<dbReference type="KEGG" id="peu:105110751"/>
<keyword evidence="5" id="KW-0560">Oxidoreductase</keyword>
<dbReference type="EC" id="1.1.3.6" evidence="12"/>
<proteinExistence type="predicted"/>
<keyword evidence="7" id="KW-1207">Sterol metabolism</keyword>
<evidence type="ECO:0000256" key="5">
    <source>
        <dbReference type="ARBA" id="ARBA00023002"/>
    </source>
</evidence>
<evidence type="ECO:0000259" key="16">
    <source>
        <dbReference type="PROSITE" id="PS51379"/>
    </source>
</evidence>
<evidence type="ECO:0000256" key="14">
    <source>
        <dbReference type="ARBA" id="ARBA00049778"/>
    </source>
</evidence>
<keyword evidence="15" id="KW-0812">Transmembrane</keyword>
<keyword evidence="3" id="KW-0285">Flavoprotein</keyword>
<keyword evidence="2" id="KW-0153">Cholesterol metabolism</keyword>
<dbReference type="InterPro" id="IPR007867">
    <property type="entry name" value="GMC_OxRtase_C"/>
</dbReference>